<dbReference type="AlphaFoldDB" id="A0A382YTW8"/>
<feature type="non-terminal residue" evidence="2">
    <location>
        <position position="261"/>
    </location>
</feature>
<evidence type="ECO:0000313" key="2">
    <source>
        <dbReference type="EMBL" id="SVD86674.1"/>
    </source>
</evidence>
<organism evidence="2">
    <name type="scientific">marine metagenome</name>
    <dbReference type="NCBI Taxonomy" id="408172"/>
    <lineage>
        <taxon>unclassified sequences</taxon>
        <taxon>metagenomes</taxon>
        <taxon>ecological metagenomes</taxon>
    </lineage>
</organism>
<dbReference type="SUPFAM" id="SSF75304">
    <property type="entry name" value="Amidase signature (AS) enzymes"/>
    <property type="match status" value="1"/>
</dbReference>
<proteinExistence type="predicted"/>
<sequence>VGLKPNRGRTSFAPTHGDKWGGFTHSGIVSRSIRDTAYMYDNIFGFEVGDPYGVHYEKGNLIKALEKKDKLKIGYNLDTRIPVEISQEARDAVLFNAKLCEDLGHEVEEASLNYDGLLLSRAFVIIICGHVTQMFNELKEIVGRKYKKNEVENATRMFDYLGKIFSASDYTWARYITQKIGRSVMEQTNKYDVMIMPIISQPPANISDIRPKKSAELMNEIIMTLHLGGLFNIKSFRETILNGLAPQSLWYAPDAMVQNAT</sequence>
<reference evidence="2" key="1">
    <citation type="submission" date="2018-05" db="EMBL/GenBank/DDBJ databases">
        <authorList>
            <person name="Lanie J.A."/>
            <person name="Ng W.-L."/>
            <person name="Kazmierczak K.M."/>
            <person name="Andrzejewski T.M."/>
            <person name="Davidsen T.M."/>
            <person name="Wayne K.J."/>
            <person name="Tettelin H."/>
            <person name="Glass J.I."/>
            <person name="Rusch D."/>
            <person name="Podicherti R."/>
            <person name="Tsui H.-C.T."/>
            <person name="Winkler M.E."/>
        </authorList>
    </citation>
    <scope>NUCLEOTIDE SEQUENCE</scope>
</reference>
<dbReference type="EMBL" id="UINC01178489">
    <property type="protein sequence ID" value="SVD86674.1"/>
    <property type="molecule type" value="Genomic_DNA"/>
</dbReference>
<dbReference type="Gene3D" id="3.90.1300.10">
    <property type="entry name" value="Amidase signature (AS) domain"/>
    <property type="match status" value="1"/>
</dbReference>
<dbReference type="InterPro" id="IPR023631">
    <property type="entry name" value="Amidase_dom"/>
</dbReference>
<accession>A0A382YTW8</accession>
<gene>
    <name evidence="2" type="ORF">METZ01_LOCUS439528</name>
</gene>
<dbReference type="InterPro" id="IPR036928">
    <property type="entry name" value="AS_sf"/>
</dbReference>
<evidence type="ECO:0000259" key="1">
    <source>
        <dbReference type="Pfam" id="PF01425"/>
    </source>
</evidence>
<feature type="non-terminal residue" evidence="2">
    <location>
        <position position="1"/>
    </location>
</feature>
<protein>
    <recommendedName>
        <fullName evidence="1">Amidase domain-containing protein</fullName>
    </recommendedName>
</protein>
<feature type="domain" description="Amidase" evidence="1">
    <location>
        <begin position="1"/>
        <end position="222"/>
    </location>
</feature>
<dbReference type="Pfam" id="PF01425">
    <property type="entry name" value="Amidase"/>
    <property type="match status" value="1"/>
</dbReference>
<name>A0A382YTW8_9ZZZZ</name>